<organism evidence="10">
    <name type="scientific">mine drainage metagenome</name>
    <dbReference type="NCBI Taxonomy" id="410659"/>
    <lineage>
        <taxon>unclassified sequences</taxon>
        <taxon>metagenomes</taxon>
        <taxon>ecological metagenomes</taxon>
    </lineage>
</organism>
<evidence type="ECO:0000256" key="1">
    <source>
        <dbReference type="ARBA" id="ARBA00001913"/>
    </source>
</evidence>
<evidence type="ECO:0000259" key="9">
    <source>
        <dbReference type="PROSITE" id="PS51695"/>
    </source>
</evidence>
<dbReference type="SUPFAM" id="SSF54897">
    <property type="entry name" value="Protease propeptides/inhibitors"/>
    <property type="match status" value="1"/>
</dbReference>
<dbReference type="InterPro" id="IPR015366">
    <property type="entry name" value="S53_propep"/>
</dbReference>
<evidence type="ECO:0000256" key="6">
    <source>
        <dbReference type="ARBA" id="ARBA00022837"/>
    </source>
</evidence>
<dbReference type="InterPro" id="IPR036852">
    <property type="entry name" value="Peptidase_S8/S53_dom_sf"/>
</dbReference>
<dbReference type="AlphaFoldDB" id="E6PHR1"/>
<proteinExistence type="predicted"/>
<dbReference type="InterPro" id="IPR019825">
    <property type="entry name" value="Lectin_legB_Mn/Ca_BS"/>
</dbReference>
<dbReference type="PRINTS" id="PR01217">
    <property type="entry name" value="PRICHEXTENSN"/>
</dbReference>
<keyword evidence="2" id="KW-0645">Protease</keyword>
<keyword evidence="7" id="KW-0865">Zymogen</keyword>
<dbReference type="PROSITE" id="PS51892">
    <property type="entry name" value="SUBTILASE"/>
    <property type="match status" value="1"/>
</dbReference>
<dbReference type="SUPFAM" id="SSF52743">
    <property type="entry name" value="Subtilisin-like"/>
    <property type="match status" value="1"/>
</dbReference>
<keyword evidence="6" id="KW-0106">Calcium</keyword>
<feature type="compositionally biased region" description="Pro residues" evidence="8">
    <location>
        <begin position="404"/>
        <end position="478"/>
    </location>
</feature>
<keyword evidence="3" id="KW-0479">Metal-binding</keyword>
<dbReference type="PROSITE" id="PS00307">
    <property type="entry name" value="LECTIN_LEGUME_BETA"/>
    <property type="match status" value="1"/>
</dbReference>
<feature type="region of interest" description="Disordered" evidence="8">
    <location>
        <begin position="1"/>
        <end position="41"/>
    </location>
</feature>
<feature type="compositionally biased region" description="Polar residues" evidence="8">
    <location>
        <begin position="662"/>
        <end position="673"/>
    </location>
</feature>
<feature type="region of interest" description="Disordered" evidence="8">
    <location>
        <begin position="653"/>
        <end position="673"/>
    </location>
</feature>
<dbReference type="GO" id="GO:0008240">
    <property type="term" value="F:tripeptidyl-peptidase activity"/>
    <property type="evidence" value="ECO:0007669"/>
    <property type="project" value="TreeGrafter"/>
</dbReference>
<dbReference type="Gene3D" id="3.40.50.200">
    <property type="entry name" value="Peptidase S8/S53 domain"/>
    <property type="match status" value="1"/>
</dbReference>
<keyword evidence="5" id="KW-0720">Serine protease</keyword>
<accession>E6PHR1</accession>
<dbReference type="InterPro" id="IPR030400">
    <property type="entry name" value="Sedolisin_dom"/>
</dbReference>
<dbReference type="SMART" id="SM00944">
    <property type="entry name" value="Pro-kuma_activ"/>
    <property type="match status" value="1"/>
</dbReference>
<protein>
    <recommendedName>
        <fullName evidence="9">Peptidase S53 domain-containing protein</fullName>
    </recommendedName>
</protein>
<dbReference type="EMBL" id="CABL01000019">
    <property type="protein sequence ID" value="CBH75999.1"/>
    <property type="molecule type" value="Genomic_DNA"/>
</dbReference>
<evidence type="ECO:0000256" key="2">
    <source>
        <dbReference type="ARBA" id="ARBA00022670"/>
    </source>
</evidence>
<evidence type="ECO:0000256" key="8">
    <source>
        <dbReference type="SAM" id="MobiDB-lite"/>
    </source>
</evidence>
<dbReference type="PANTHER" id="PTHR14218:SF15">
    <property type="entry name" value="TRIPEPTIDYL-PEPTIDASE 1"/>
    <property type="match status" value="1"/>
</dbReference>
<dbReference type="CDD" id="cd11377">
    <property type="entry name" value="Pro-peptidase_S53"/>
    <property type="match status" value="1"/>
</dbReference>
<comment type="cofactor">
    <cofactor evidence="1">
        <name>Ca(2+)</name>
        <dbReference type="ChEBI" id="CHEBI:29108"/>
    </cofactor>
</comment>
<feature type="domain" description="Peptidase S53" evidence="9">
    <location>
        <begin position="496"/>
        <end position="836"/>
    </location>
</feature>
<evidence type="ECO:0000256" key="3">
    <source>
        <dbReference type="ARBA" id="ARBA00022723"/>
    </source>
</evidence>
<comment type="caution">
    <text evidence="10">The sequence shown here is derived from an EMBL/GenBank/DDBJ whole genome shotgun (WGS) entry which is preliminary data.</text>
</comment>
<keyword evidence="4" id="KW-0378">Hydrolase</keyword>
<dbReference type="Pfam" id="PF09286">
    <property type="entry name" value="Pro-kuma_activ"/>
    <property type="match status" value="1"/>
</dbReference>
<gene>
    <name evidence="10" type="ORF">CARN1_0479</name>
</gene>
<dbReference type="InterPro" id="IPR050819">
    <property type="entry name" value="Tripeptidyl-peptidase_I"/>
</dbReference>
<feature type="region of interest" description="Disordered" evidence="8">
    <location>
        <begin position="399"/>
        <end position="491"/>
    </location>
</feature>
<name>E6PHR1_9ZZZZ</name>
<dbReference type="CDD" id="cd04056">
    <property type="entry name" value="Peptidases_S53"/>
    <property type="match status" value="1"/>
</dbReference>
<dbReference type="GO" id="GO:0006508">
    <property type="term" value="P:proteolysis"/>
    <property type="evidence" value="ECO:0007669"/>
    <property type="project" value="UniProtKB-KW"/>
</dbReference>
<evidence type="ECO:0000256" key="5">
    <source>
        <dbReference type="ARBA" id="ARBA00022825"/>
    </source>
</evidence>
<sequence length="836" mass="85266">MVLSACGGGNSGGGILPAGSPTQSTGSPSAQTPTSSVPKTAGTLAYTDMGAAPQTTPVSVTLTLNYNHQAQLDQLVAQQADPTSPMYHHYLTSDEFNSYYAPTAQQEQSVIFALQRAGFTITQQYSNRTLIEASAPAATVESFFSTQIHMVNQGKFGARYVNVKPAVVPAAIAPLVHAVTTSNVVVAHTGAHVQSALSLSSLIASTTMPGVAHIPAQRASRKLTLSPQVKTREAMLAKYATPFATGNVIGNPGFESGAFSPWFPCGNGYATIDTSDPHSGHYDAFTGNLANNLGEEYGLDGVCQQVTVPTNGQLSFYVNEGTSETSTYNADQEADLFDANGNYLTNLYTENGNTNGYVHRSYNIGAYAGQQVIIFVGIYGSGSFSDYNYVYLDDASLTNGSSPTPAPSPTPVPTATPSPKPTATPSPKPTATPSPKPTATPSPKPTASPTPKPTASPTPKPTASPTPVPTATPAPTPTPVAGGTCTGNADNGPLSGSNGWLATGVAKAFDYPVQHGCNGAGETVAVEIDTPINTSDVAGYLSAAGITQTGTITNEAVNGGGNASSADYTETALDVETISGLAPGANIIVYNFPDLSSQSIEAGYNQTVSDGKASVVNSSFGGCESSDTAFTNTTNTIAEQAAAKGMTFVASSGDSGSDECGTGNNPPGVSSPATDPYFTAVGAVNFTDTSAGTLASITSGSDSSNGFLSGGGVSTIFALPSYQQGVANMVSTGRNDPDVSLPGVGVMVYANGSPMQVDGTSWSSPEFVALMAEANQLHGSPLGFINPTLYSIFTKTGYTDFTDVTSGNNGAYNAGTGYDLVTGIGAPKGWALANAL</sequence>
<evidence type="ECO:0000256" key="7">
    <source>
        <dbReference type="ARBA" id="ARBA00023145"/>
    </source>
</evidence>
<reference evidence="10" key="1">
    <citation type="submission" date="2009-10" db="EMBL/GenBank/DDBJ databases">
        <title>Diversity of trophic interactions inside an arsenic-rich microbial ecosystem.</title>
        <authorList>
            <person name="Bertin P.N."/>
            <person name="Heinrich-Salmeron A."/>
            <person name="Pelletier E."/>
            <person name="Goulhen-Chollet F."/>
            <person name="Arsene-Ploetze F."/>
            <person name="Gallien S."/>
            <person name="Calteau A."/>
            <person name="Vallenet D."/>
            <person name="Casiot C."/>
            <person name="Chane-Woon-Ming B."/>
            <person name="Giloteaux L."/>
            <person name="Barakat M."/>
            <person name="Bonnefoy V."/>
            <person name="Bruneel O."/>
            <person name="Chandler M."/>
            <person name="Cleiss J."/>
            <person name="Duran R."/>
            <person name="Elbaz-Poulichet F."/>
            <person name="Fonknechten N."/>
            <person name="Lauga B."/>
            <person name="Mornico D."/>
            <person name="Ortet P."/>
            <person name="Schaeffer C."/>
            <person name="Siguier P."/>
            <person name="Alexander Thil Smith A."/>
            <person name="Van Dorsselaer A."/>
            <person name="Weissenbach J."/>
            <person name="Medigue C."/>
            <person name="Le Paslier D."/>
        </authorList>
    </citation>
    <scope>NUCLEOTIDE SEQUENCE</scope>
</reference>
<evidence type="ECO:0000256" key="4">
    <source>
        <dbReference type="ARBA" id="ARBA00022801"/>
    </source>
</evidence>
<dbReference type="GO" id="GO:0046872">
    <property type="term" value="F:metal ion binding"/>
    <property type="evidence" value="ECO:0007669"/>
    <property type="project" value="UniProtKB-KW"/>
</dbReference>
<feature type="compositionally biased region" description="Polar residues" evidence="8">
    <location>
        <begin position="20"/>
        <end position="38"/>
    </location>
</feature>
<evidence type="ECO:0000313" key="10">
    <source>
        <dbReference type="EMBL" id="CBH75999.1"/>
    </source>
</evidence>
<dbReference type="PROSITE" id="PS51695">
    <property type="entry name" value="SEDOLISIN"/>
    <property type="match status" value="1"/>
</dbReference>
<dbReference type="PANTHER" id="PTHR14218">
    <property type="entry name" value="PROTEASE S8 TRIPEPTIDYL PEPTIDASE I CLN2"/>
    <property type="match status" value="1"/>
</dbReference>
<feature type="compositionally biased region" description="Gly residues" evidence="8">
    <location>
        <begin position="1"/>
        <end position="16"/>
    </location>
</feature>
<dbReference type="Gene3D" id="2.60.120.260">
    <property type="entry name" value="Galactose-binding domain-like"/>
    <property type="match status" value="1"/>
</dbReference>
<dbReference type="GO" id="GO:0004252">
    <property type="term" value="F:serine-type endopeptidase activity"/>
    <property type="evidence" value="ECO:0007669"/>
    <property type="project" value="InterPro"/>
</dbReference>